<feature type="domain" description="Integral membrane bound transporter" evidence="6">
    <location>
        <begin position="218"/>
        <end position="332"/>
    </location>
</feature>
<dbReference type="GO" id="GO:0016020">
    <property type="term" value="C:membrane"/>
    <property type="evidence" value="ECO:0007669"/>
    <property type="project" value="UniProtKB-SubCell"/>
</dbReference>
<evidence type="ECO:0000313" key="7">
    <source>
        <dbReference type="EMBL" id="MDT2583044.1"/>
    </source>
</evidence>
<evidence type="ECO:0000256" key="5">
    <source>
        <dbReference type="SAM" id="Phobius"/>
    </source>
</evidence>
<feature type="transmembrane region" description="Helical" evidence="5">
    <location>
        <begin position="62"/>
        <end position="80"/>
    </location>
</feature>
<keyword evidence="4 5" id="KW-0472">Membrane</keyword>
<evidence type="ECO:0000256" key="3">
    <source>
        <dbReference type="ARBA" id="ARBA00022989"/>
    </source>
</evidence>
<name>A0AAJ2ITP1_9LACT</name>
<gene>
    <name evidence="7" type="ORF">P7D17_02785</name>
</gene>
<reference evidence="7" key="1">
    <citation type="submission" date="2023-03" db="EMBL/GenBank/DDBJ databases">
        <authorList>
            <person name="Shen W."/>
            <person name="Cai J."/>
        </authorList>
    </citation>
    <scope>NUCLEOTIDE SEQUENCE</scope>
    <source>
        <strain evidence="7">P86-2</strain>
    </source>
</reference>
<protein>
    <submittedName>
        <fullName evidence="7">FUSC family protein</fullName>
    </submittedName>
</protein>
<dbReference type="Proteomes" id="UP001262817">
    <property type="component" value="Unassembled WGS sequence"/>
</dbReference>
<dbReference type="EMBL" id="JARPXR010000002">
    <property type="protein sequence ID" value="MDT2583044.1"/>
    <property type="molecule type" value="Genomic_DNA"/>
</dbReference>
<dbReference type="RefSeq" id="WP_019335403.1">
    <property type="nucleotide sequence ID" value="NZ_CP045924.1"/>
</dbReference>
<evidence type="ECO:0000256" key="4">
    <source>
        <dbReference type="ARBA" id="ARBA00023136"/>
    </source>
</evidence>
<evidence type="ECO:0000313" key="8">
    <source>
        <dbReference type="Proteomes" id="UP001262817"/>
    </source>
</evidence>
<dbReference type="InterPro" id="IPR049453">
    <property type="entry name" value="Memb_transporter_dom"/>
</dbReference>
<feature type="transmembrane region" description="Helical" evidence="5">
    <location>
        <begin position="34"/>
        <end position="56"/>
    </location>
</feature>
<dbReference type="Pfam" id="PF13515">
    <property type="entry name" value="FUSC_2"/>
    <property type="match status" value="1"/>
</dbReference>
<keyword evidence="2 5" id="KW-0812">Transmembrane</keyword>
<feature type="transmembrane region" description="Helical" evidence="5">
    <location>
        <begin position="316"/>
        <end position="337"/>
    </location>
</feature>
<keyword evidence="3 5" id="KW-1133">Transmembrane helix</keyword>
<feature type="transmembrane region" description="Helical" evidence="5">
    <location>
        <begin position="111"/>
        <end position="128"/>
    </location>
</feature>
<comment type="subcellular location">
    <subcellularLocation>
        <location evidence="1">Membrane</location>
        <topology evidence="1">Multi-pass membrane protein</topology>
    </subcellularLocation>
</comment>
<feature type="transmembrane region" description="Helical" evidence="5">
    <location>
        <begin position="204"/>
        <end position="222"/>
    </location>
</feature>
<feature type="transmembrane region" description="Helical" evidence="5">
    <location>
        <begin position="87"/>
        <end position="105"/>
    </location>
</feature>
<feature type="transmembrane region" description="Helical" evidence="5">
    <location>
        <begin position="257"/>
        <end position="277"/>
    </location>
</feature>
<accession>A0AAJ2ITP1</accession>
<proteinExistence type="predicted"/>
<sequence length="352" mass="40583">MNFYQLLQLDPSTLKYKVHNTDDKKKKIKFMLCLSLRAILIVLFAIFWITSLTFLFSKDTSSLALILFCILLNLRFVPFGYKLKQSIIGLGFVLFLFWLAPFIYLIPYATIQLLFHFSILLSLFLITGKEPKMGNPALYSFSYLYLIGTTQYTSTSQILHSFFILLFTYILFSIIYYKKFKSLNEDISFTYIIKEGINFNKKSIWFFYYALGISSLLVLGNYLHIDRFMWATFACSSLFSGYDTFKISNRAKERIVGVILGSILSGILLFVIPTNFLGMLGGVSLGFCATYQNKTIFNCIGAITVATLIFGLKTSIFLRILLNILGIVYGLLYHYIFTKILKYLLKRKKYAL</sequence>
<organism evidence="7 8">
    <name type="scientific">Lactococcus petauri</name>
    <dbReference type="NCBI Taxonomy" id="1940789"/>
    <lineage>
        <taxon>Bacteria</taxon>
        <taxon>Bacillati</taxon>
        <taxon>Bacillota</taxon>
        <taxon>Bacilli</taxon>
        <taxon>Lactobacillales</taxon>
        <taxon>Streptococcaceae</taxon>
        <taxon>Lactococcus</taxon>
    </lineage>
</organism>
<evidence type="ECO:0000256" key="1">
    <source>
        <dbReference type="ARBA" id="ARBA00004141"/>
    </source>
</evidence>
<evidence type="ECO:0000259" key="6">
    <source>
        <dbReference type="Pfam" id="PF13515"/>
    </source>
</evidence>
<dbReference type="AlphaFoldDB" id="A0AAJ2ITP1"/>
<feature type="transmembrane region" description="Helical" evidence="5">
    <location>
        <begin position="158"/>
        <end position="177"/>
    </location>
</feature>
<evidence type="ECO:0000256" key="2">
    <source>
        <dbReference type="ARBA" id="ARBA00022692"/>
    </source>
</evidence>
<comment type="caution">
    <text evidence="7">The sequence shown here is derived from an EMBL/GenBank/DDBJ whole genome shotgun (WGS) entry which is preliminary data.</text>
</comment>